<organism evidence="1 2">
    <name type="scientific">[Brevibacterium] flavum</name>
    <dbReference type="NCBI Taxonomy" id="92706"/>
    <lineage>
        <taxon>Bacteria</taxon>
        <taxon>Bacillati</taxon>
        <taxon>Actinomycetota</taxon>
        <taxon>Actinomycetes</taxon>
        <taxon>Mycobacteriales</taxon>
        <taxon>Corynebacteriaceae</taxon>
        <taxon>Corynebacterium</taxon>
    </lineage>
</organism>
<dbReference type="AlphaFoldDB" id="A0A0F6WR08"/>
<gene>
    <name evidence="1" type="ORF">YH66_10790</name>
</gene>
<dbReference type="HOGENOM" id="CLU_191180_2_2_11"/>
<evidence type="ECO:0000313" key="1">
    <source>
        <dbReference type="EMBL" id="AKF28007.1"/>
    </source>
</evidence>
<keyword evidence="2" id="KW-1185">Reference proteome</keyword>
<accession>A0A0F6WR08</accession>
<proteinExistence type="predicted"/>
<evidence type="ECO:0000313" key="2">
    <source>
        <dbReference type="Proteomes" id="UP000034037"/>
    </source>
</evidence>
<protein>
    <recommendedName>
        <fullName evidence="3">SPOR domain-containing protein</fullName>
    </recommendedName>
</protein>
<name>A0A0F6WR08_9CORY</name>
<dbReference type="EMBL" id="CP011309">
    <property type="protein sequence ID" value="AKF28007.1"/>
    <property type="molecule type" value="Genomic_DNA"/>
</dbReference>
<dbReference type="RefSeq" id="WP_003859607.1">
    <property type="nucleotide sequence ID" value="NZ_CP011309.1"/>
</dbReference>
<dbReference type="PATRIC" id="fig|92706.3.peg.2266"/>
<dbReference type="Proteomes" id="UP000034037">
    <property type="component" value="Chromosome"/>
</dbReference>
<evidence type="ECO:0008006" key="3">
    <source>
        <dbReference type="Google" id="ProtNLM"/>
    </source>
</evidence>
<sequence>MAKEDLKWFYDLATGKVFQGKVSGFETRMGPYDTEEEAHHAISIAAARTEAAEIWDDKED</sequence>
<reference evidence="1 2" key="1">
    <citation type="submission" date="2015-04" db="EMBL/GenBank/DDBJ databases">
        <title>Complete Genome Sequence of Brevibacterium flavum ATCC 15168.</title>
        <authorList>
            <person name="Ahn J."/>
            <person name="Park G."/>
            <person name="Jeon W."/>
            <person name="Jang Y."/>
            <person name="Jang M."/>
            <person name="Lee H."/>
            <person name="Lee H."/>
        </authorList>
    </citation>
    <scope>NUCLEOTIDE SEQUENCE [LARGE SCALE GENOMIC DNA]</scope>
    <source>
        <strain evidence="1 2">ATCC 15168</strain>
    </source>
</reference>